<dbReference type="OrthoDB" id="9796077at2"/>
<comment type="subcellular location">
    <subcellularLocation>
        <location evidence="1">Cytoplasm</location>
    </subcellularLocation>
</comment>
<proteinExistence type="inferred from homology"/>
<comment type="function">
    <text evidence="1">Required for ubiquinone (coenzyme Q) biosynthesis. Binds hydrophobic ubiquinone biosynthetic intermediates via its SCP2 domain and is essential for the stability of the Ubi complex. May constitute a docking platform where Ubi enzymes assemble and access their SCP2-bound polyprenyl substrates.</text>
</comment>
<dbReference type="STRING" id="1229521.D791_02190"/>
<keyword evidence="5" id="KW-1185">Reference proteome</keyword>
<dbReference type="EMBL" id="AONB01000010">
    <property type="protein sequence ID" value="EXJ10825.1"/>
    <property type="molecule type" value="Genomic_DNA"/>
</dbReference>
<dbReference type="InterPro" id="IPR036527">
    <property type="entry name" value="SCP2_sterol-bd_dom_sf"/>
</dbReference>
<dbReference type="SUPFAM" id="SSF55718">
    <property type="entry name" value="SCP-like"/>
    <property type="match status" value="1"/>
</dbReference>
<dbReference type="InterPro" id="IPR038989">
    <property type="entry name" value="UbiJ"/>
</dbReference>
<comment type="pathway">
    <text evidence="1">Cofactor biosynthesis; ubiquinone biosynthesis.</text>
</comment>
<evidence type="ECO:0000256" key="2">
    <source>
        <dbReference type="SAM" id="Coils"/>
    </source>
</evidence>
<reference evidence="4 5" key="2">
    <citation type="journal article" date="2015" name="Syst. Appl. Microbiol.">
        <title>Nitrincola nitratireducens sp. nov. isolated from a haloalkaline crater lake.</title>
        <authorList>
            <person name="Singh A."/>
            <person name="Vaidya B."/>
            <person name="Tanuku N.R."/>
            <person name="Pinnaka A.K."/>
        </authorList>
    </citation>
    <scope>NUCLEOTIDE SEQUENCE [LARGE SCALE GENOMIC DNA]</scope>
    <source>
        <strain evidence="4 5">AK23</strain>
    </source>
</reference>
<dbReference type="PANTHER" id="PTHR38693">
    <property type="entry name" value="UBIQUINONE BIOSYNTHESIS PROTEIN UBIJ"/>
    <property type="match status" value="1"/>
</dbReference>
<keyword evidence="2" id="KW-0175">Coiled coil</keyword>
<organism evidence="4 5">
    <name type="scientific">Nitrincola nitratireducens</name>
    <dbReference type="NCBI Taxonomy" id="1229521"/>
    <lineage>
        <taxon>Bacteria</taxon>
        <taxon>Pseudomonadati</taxon>
        <taxon>Pseudomonadota</taxon>
        <taxon>Gammaproteobacteria</taxon>
        <taxon>Oceanospirillales</taxon>
        <taxon>Oceanospirillaceae</taxon>
        <taxon>Nitrincola</taxon>
    </lineage>
</organism>
<name>W9VJW0_9GAMM</name>
<dbReference type="RefSeq" id="WP_036511067.1">
    <property type="nucleotide sequence ID" value="NZ_AONB01000010.1"/>
</dbReference>
<dbReference type="Proteomes" id="UP000019464">
    <property type="component" value="Unassembled WGS sequence"/>
</dbReference>
<feature type="coiled-coil region" evidence="2">
    <location>
        <begin position="176"/>
        <end position="203"/>
    </location>
</feature>
<dbReference type="GO" id="GO:0005737">
    <property type="term" value="C:cytoplasm"/>
    <property type="evidence" value="ECO:0007669"/>
    <property type="project" value="UniProtKB-SubCell"/>
</dbReference>
<gene>
    <name evidence="1" type="primary">ubiJ</name>
    <name evidence="4" type="ORF">D791_02190</name>
</gene>
<dbReference type="Pfam" id="PF02036">
    <property type="entry name" value="SCP2"/>
    <property type="match status" value="1"/>
</dbReference>
<dbReference type="UniPathway" id="UPA00232"/>
<evidence type="ECO:0000313" key="5">
    <source>
        <dbReference type="Proteomes" id="UP000019464"/>
    </source>
</evidence>
<dbReference type="PANTHER" id="PTHR38693:SF1">
    <property type="entry name" value="UBIQUINONE BIOSYNTHESIS ACCESSORY FACTOR UBIJ"/>
    <property type="match status" value="1"/>
</dbReference>
<comment type="caution">
    <text evidence="4">The sequence shown here is derived from an EMBL/GenBank/DDBJ whole genome shotgun (WGS) entry which is preliminary data.</text>
</comment>
<dbReference type="PATRIC" id="fig|1229521.3.peg.2226"/>
<evidence type="ECO:0000256" key="1">
    <source>
        <dbReference type="HAMAP-Rule" id="MF_02215"/>
    </source>
</evidence>
<feature type="domain" description="SCP2" evidence="3">
    <location>
        <begin position="18"/>
        <end position="114"/>
    </location>
</feature>
<dbReference type="GO" id="GO:0006744">
    <property type="term" value="P:ubiquinone biosynthetic process"/>
    <property type="evidence" value="ECO:0007669"/>
    <property type="project" value="UniProtKB-UniRule"/>
</dbReference>
<keyword evidence="1" id="KW-0963">Cytoplasm</keyword>
<accession>W9VJW0</accession>
<protein>
    <recommendedName>
        <fullName evidence="1">Ubiquinone biosynthesis accessory factor UbiJ</fullName>
    </recommendedName>
</protein>
<evidence type="ECO:0000259" key="3">
    <source>
        <dbReference type="Pfam" id="PF02036"/>
    </source>
</evidence>
<dbReference type="HAMAP" id="MF_02215">
    <property type="entry name" value="UbiJ"/>
    <property type="match status" value="1"/>
</dbReference>
<dbReference type="AlphaFoldDB" id="W9VJW0"/>
<reference evidence="5" key="1">
    <citation type="submission" date="2012-11" db="EMBL/GenBank/DDBJ databases">
        <authorList>
            <person name="Singh A."/>
            <person name="Pinnaka A.K."/>
            <person name="Vaidya B."/>
        </authorList>
    </citation>
    <scope>NUCLEOTIDE SEQUENCE [LARGE SCALE GENOMIC DNA]</scope>
    <source>
        <strain evidence="5">AK23</strain>
    </source>
</reference>
<dbReference type="InterPro" id="IPR003033">
    <property type="entry name" value="SCP2_sterol-bd_dom"/>
</dbReference>
<comment type="similarity">
    <text evidence="1">Belongs to the UbiJ family.</text>
</comment>
<sequence>MQAMLEAALLSSAESSLNLLLKHNTPAFAQVKSLAGKSIHITLTSPPYAFFVLMHEQGIDLLHHSETPPDLTLTGTAADLFIMAQSEQSQGKLFGQGIELEGDLNLAQSLKALLRDFSIDWEAWLAEWLGDTLAHPVAEAFTAQSRYLKHSAASFALNTKEFLQEESRVLPPPAEVEGFTCEVEALRDDVARLEARIQRLLARTT</sequence>
<keyword evidence="1" id="KW-0831">Ubiquinone biosynthesis</keyword>
<evidence type="ECO:0000313" key="4">
    <source>
        <dbReference type="EMBL" id="EXJ10825.1"/>
    </source>
</evidence>